<dbReference type="CDD" id="cd02966">
    <property type="entry name" value="TlpA_like_family"/>
    <property type="match status" value="1"/>
</dbReference>
<dbReference type="Proteomes" id="UP000473278">
    <property type="component" value="Unassembled WGS sequence"/>
</dbReference>
<gene>
    <name evidence="3" type="ORF">G3570_12645</name>
</gene>
<dbReference type="EMBL" id="JAALLT010000004">
    <property type="protein sequence ID" value="NGP77489.1"/>
    <property type="molecule type" value="Genomic_DNA"/>
</dbReference>
<dbReference type="InterPro" id="IPR036249">
    <property type="entry name" value="Thioredoxin-like_sf"/>
</dbReference>
<reference evidence="3 4" key="1">
    <citation type="submission" date="2020-02" db="EMBL/GenBank/DDBJ databases">
        <title>Balneolaceae bacterium YR4-1, complete genome.</title>
        <authorList>
            <person name="Li Y."/>
            <person name="Wu S."/>
        </authorList>
    </citation>
    <scope>NUCLEOTIDE SEQUENCE [LARGE SCALE GENOMIC DNA]</scope>
    <source>
        <strain evidence="3 4">YR4-1</strain>
    </source>
</reference>
<dbReference type="InterPro" id="IPR050553">
    <property type="entry name" value="Thioredoxin_ResA/DsbE_sf"/>
</dbReference>
<dbReference type="PROSITE" id="PS51257">
    <property type="entry name" value="PROKAR_LIPOPROTEIN"/>
    <property type="match status" value="1"/>
</dbReference>
<organism evidence="3 4">
    <name type="scientific">Halalkalibaculum roseum</name>
    <dbReference type="NCBI Taxonomy" id="2709311"/>
    <lineage>
        <taxon>Bacteria</taxon>
        <taxon>Pseudomonadati</taxon>
        <taxon>Balneolota</taxon>
        <taxon>Balneolia</taxon>
        <taxon>Balneolales</taxon>
        <taxon>Balneolaceae</taxon>
        <taxon>Halalkalibaculum</taxon>
    </lineage>
</organism>
<dbReference type="GO" id="GO:0016491">
    <property type="term" value="F:oxidoreductase activity"/>
    <property type="evidence" value="ECO:0007669"/>
    <property type="project" value="InterPro"/>
</dbReference>
<keyword evidence="1" id="KW-0732">Signal</keyword>
<evidence type="ECO:0000313" key="3">
    <source>
        <dbReference type="EMBL" id="NGP77489.1"/>
    </source>
</evidence>
<sequence>MTILKQILLLSLSFMIFACGSQDNQNSDTQAVSDTESVEMTEASYVEQATFEDMSGNTVSVSDFKGKVVLIDFWETWCKPCLAIFPTMQKLQEEYPDDFVVLAVNPGFADTKEDAQNFISEHDYDFRYLLDSNDLNEKLNVQSIPFKVYVDAEGNFIKSDIGSYGENKDYQALKSVIEKHKLSSEGE</sequence>
<protein>
    <submittedName>
        <fullName evidence="3">TlpA family protein disulfide reductase</fullName>
    </submittedName>
</protein>
<evidence type="ECO:0000313" key="4">
    <source>
        <dbReference type="Proteomes" id="UP000473278"/>
    </source>
</evidence>
<dbReference type="InterPro" id="IPR013766">
    <property type="entry name" value="Thioredoxin_domain"/>
</dbReference>
<dbReference type="Gene3D" id="3.40.30.10">
    <property type="entry name" value="Glutaredoxin"/>
    <property type="match status" value="1"/>
</dbReference>
<proteinExistence type="predicted"/>
<dbReference type="InterPro" id="IPR000866">
    <property type="entry name" value="AhpC/TSA"/>
</dbReference>
<feature type="signal peptide" evidence="1">
    <location>
        <begin position="1"/>
        <end position="18"/>
    </location>
</feature>
<accession>A0A6M1SQW8</accession>
<feature type="domain" description="Thioredoxin" evidence="2">
    <location>
        <begin position="40"/>
        <end position="182"/>
    </location>
</feature>
<feature type="chain" id="PRO_5026931655" evidence="1">
    <location>
        <begin position="19"/>
        <end position="187"/>
    </location>
</feature>
<dbReference type="AlphaFoldDB" id="A0A6M1SQW8"/>
<dbReference type="SUPFAM" id="SSF52833">
    <property type="entry name" value="Thioredoxin-like"/>
    <property type="match status" value="1"/>
</dbReference>
<dbReference type="RefSeq" id="WP_165142942.1">
    <property type="nucleotide sequence ID" value="NZ_JAALLT010000004.1"/>
</dbReference>
<dbReference type="GO" id="GO:0016209">
    <property type="term" value="F:antioxidant activity"/>
    <property type="evidence" value="ECO:0007669"/>
    <property type="project" value="InterPro"/>
</dbReference>
<evidence type="ECO:0000256" key="1">
    <source>
        <dbReference type="SAM" id="SignalP"/>
    </source>
</evidence>
<dbReference type="PANTHER" id="PTHR42852:SF17">
    <property type="entry name" value="THIOREDOXIN-LIKE PROTEIN HI_1115"/>
    <property type="match status" value="1"/>
</dbReference>
<comment type="caution">
    <text evidence="3">The sequence shown here is derived from an EMBL/GenBank/DDBJ whole genome shotgun (WGS) entry which is preliminary data.</text>
</comment>
<dbReference type="PROSITE" id="PS51352">
    <property type="entry name" value="THIOREDOXIN_2"/>
    <property type="match status" value="1"/>
</dbReference>
<name>A0A6M1SQW8_9BACT</name>
<dbReference type="PANTHER" id="PTHR42852">
    <property type="entry name" value="THIOL:DISULFIDE INTERCHANGE PROTEIN DSBE"/>
    <property type="match status" value="1"/>
</dbReference>
<keyword evidence="4" id="KW-1185">Reference proteome</keyword>
<dbReference type="Pfam" id="PF00578">
    <property type="entry name" value="AhpC-TSA"/>
    <property type="match status" value="1"/>
</dbReference>
<evidence type="ECO:0000259" key="2">
    <source>
        <dbReference type="PROSITE" id="PS51352"/>
    </source>
</evidence>